<name>A0A934RTC6_9BACT</name>
<dbReference type="RefSeq" id="WP_200393023.1">
    <property type="nucleotide sequence ID" value="NZ_JAENIO010000063.1"/>
</dbReference>
<feature type="domain" description="Glycosyl transferase family 25" evidence="1">
    <location>
        <begin position="59"/>
        <end position="219"/>
    </location>
</feature>
<dbReference type="InterPro" id="IPR002654">
    <property type="entry name" value="Glyco_trans_25"/>
</dbReference>
<evidence type="ECO:0000259" key="1">
    <source>
        <dbReference type="Pfam" id="PF01755"/>
    </source>
</evidence>
<evidence type="ECO:0000313" key="2">
    <source>
        <dbReference type="EMBL" id="MBK1835587.1"/>
    </source>
</evidence>
<protein>
    <submittedName>
        <fullName evidence="2">Glycosyltransferase family 25 protein</fullName>
    </submittedName>
</protein>
<dbReference type="EMBL" id="JAENIO010000063">
    <property type="protein sequence ID" value="MBK1835587.1"/>
    <property type="molecule type" value="Genomic_DNA"/>
</dbReference>
<keyword evidence="3" id="KW-1185">Reference proteome</keyword>
<evidence type="ECO:0000313" key="3">
    <source>
        <dbReference type="Proteomes" id="UP000604083"/>
    </source>
</evidence>
<dbReference type="Proteomes" id="UP000604083">
    <property type="component" value="Unassembled WGS sequence"/>
</dbReference>
<sequence length="263" mass="30528">MSGVRSGRRCTCWVRARWDWGHYGEHLINGSWRQWDDPECKEEVIQKTAEGRSSSPAWKIFVITLSRNEERRRNVIRQLVSSPWNFEVVEAVDAESTKPELLVASENPVEVLTPGEIACYQSHLRVLQRIVDYGLPYGVILEDDFRLGRTESLTLGNLWTRLPGDADHVQLHNLRNEITREYEIEAEGRYFNKLAVTNALTIGYLVSRRFARWFLGNHSIPQRPIDHQYTQVSKEGEGLFGFYDCQERLIDGFWEMPTTISGR</sequence>
<gene>
    <name evidence="2" type="ORF">JIN78_16080</name>
</gene>
<dbReference type="CDD" id="cd06532">
    <property type="entry name" value="Glyco_transf_25"/>
    <property type="match status" value="1"/>
</dbReference>
<comment type="caution">
    <text evidence="2">The sequence shown here is derived from an EMBL/GenBank/DDBJ whole genome shotgun (WGS) entry which is preliminary data.</text>
</comment>
<reference evidence="2" key="1">
    <citation type="submission" date="2021-01" db="EMBL/GenBank/DDBJ databases">
        <title>Modified the classification status of verrucomicrobia.</title>
        <authorList>
            <person name="Feng X."/>
        </authorList>
    </citation>
    <scope>NUCLEOTIDE SEQUENCE</scope>
    <source>
        <strain evidence="2">KCTC 12986</strain>
    </source>
</reference>
<dbReference type="AlphaFoldDB" id="A0A934RTC6"/>
<proteinExistence type="predicted"/>
<dbReference type="Pfam" id="PF01755">
    <property type="entry name" value="Glyco_transf_25"/>
    <property type="match status" value="1"/>
</dbReference>
<accession>A0A934RTC6</accession>
<organism evidence="2 3">
    <name type="scientific">Roseibacillus ishigakijimensis</name>
    <dbReference type="NCBI Taxonomy" id="454146"/>
    <lineage>
        <taxon>Bacteria</taxon>
        <taxon>Pseudomonadati</taxon>
        <taxon>Verrucomicrobiota</taxon>
        <taxon>Verrucomicrobiia</taxon>
        <taxon>Verrucomicrobiales</taxon>
        <taxon>Verrucomicrobiaceae</taxon>
        <taxon>Roseibacillus</taxon>
    </lineage>
</organism>